<dbReference type="CDD" id="cd01651">
    <property type="entry name" value="RT_G2_intron"/>
    <property type="match status" value="1"/>
</dbReference>
<keyword evidence="2" id="KW-0808">Transferase</keyword>
<dbReference type="Pfam" id="PF08388">
    <property type="entry name" value="GIIM"/>
    <property type="match status" value="1"/>
</dbReference>
<keyword evidence="2" id="KW-0548">Nucleotidyltransferase</keyword>
<sequence>MNFSISTMDKTESLKDTKSLTNQWESIDWSKVEHDVNRLQTRIAKATANGDSNKAKRLQYLLTHSFFAKAYAVRKVTTNKGKNTSGVDKRLWSTSASKMRAVLSLTDKRYRAKPLKRVYIAKKGKNKNRPLGIPTMYDRAMQTLYALALEPIAETKADTVSFGFRRGRSAKDACEQIFCVLARKCSPTWILEGDIKGCFDNINHEWLQSNIPMDKRILKQFLKSGFIYEGKLFPTETGSPQGGAISSLYANMTLDGLEKVIQDKFHRNSKGNIENHYRAKTKVNLVRYADDFIITANSKETAEELKCIVSTFLESRGLMLSEEKTTITHVDDGFDFLGWTFRKFKGKLIVKPSKSSIKSLIKKCSSIILKEGKASMQSDLIRRLNQVIRGWTNYHKHVVASQTFSYVNNTLYHLLHLWAKHRHPNKNKWWRLNRYWHAQNGKPWVFMTDDYTLINLRRIKIVRHPKLQILKTPFLDSKYFIKRKMKLHALVAA</sequence>
<dbReference type="InterPro" id="IPR043502">
    <property type="entry name" value="DNA/RNA_pol_sf"/>
</dbReference>
<dbReference type="InterPro" id="IPR030931">
    <property type="entry name" value="Group_II_RT_mat"/>
</dbReference>
<dbReference type="RefSeq" id="WP_089283951.1">
    <property type="nucleotide sequence ID" value="NZ_FZOJ01000018.1"/>
</dbReference>
<protein>
    <submittedName>
        <fullName evidence="2">RNA-directed DNA polymerase</fullName>
    </submittedName>
</protein>
<dbReference type="PANTHER" id="PTHR34047:SF8">
    <property type="entry name" value="PROTEIN YKFC"/>
    <property type="match status" value="1"/>
</dbReference>
<evidence type="ECO:0000313" key="3">
    <source>
        <dbReference type="Proteomes" id="UP000198304"/>
    </source>
</evidence>
<proteinExistence type="predicted"/>
<dbReference type="Pfam" id="PF00078">
    <property type="entry name" value="RVT_1"/>
    <property type="match status" value="1"/>
</dbReference>
<dbReference type="Pfam" id="PF13655">
    <property type="entry name" value="RVT_N"/>
    <property type="match status" value="1"/>
</dbReference>
<dbReference type="InterPro" id="IPR051083">
    <property type="entry name" value="GrpII_Intron_Splice-Mob/Def"/>
</dbReference>
<gene>
    <name evidence="2" type="ORF">SAMN05446037_101864</name>
</gene>
<feature type="domain" description="Reverse transcriptase" evidence="1">
    <location>
        <begin position="101"/>
        <end position="341"/>
    </location>
</feature>
<reference evidence="2 3" key="1">
    <citation type="submission" date="2017-06" db="EMBL/GenBank/DDBJ databases">
        <authorList>
            <person name="Kim H.J."/>
            <person name="Triplett B.A."/>
        </authorList>
    </citation>
    <scope>NUCLEOTIDE SEQUENCE [LARGE SCALE GENOMIC DNA]</scope>
    <source>
        <strain evidence="2 3">SCA</strain>
    </source>
</reference>
<dbReference type="AlphaFoldDB" id="A0A239GS16"/>
<evidence type="ECO:0000313" key="2">
    <source>
        <dbReference type="EMBL" id="SNS71937.1"/>
    </source>
</evidence>
<dbReference type="EMBL" id="FZOJ01000018">
    <property type="protein sequence ID" value="SNS71937.1"/>
    <property type="molecule type" value="Genomic_DNA"/>
</dbReference>
<dbReference type="OrthoDB" id="9793236at2"/>
<dbReference type="InterPro" id="IPR013597">
    <property type="entry name" value="Mat_intron_G2"/>
</dbReference>
<dbReference type="SUPFAM" id="SSF56672">
    <property type="entry name" value="DNA/RNA polymerases"/>
    <property type="match status" value="1"/>
</dbReference>
<name>A0A239GS16_9FIRM</name>
<dbReference type="InterPro" id="IPR000477">
    <property type="entry name" value="RT_dom"/>
</dbReference>
<dbReference type="PANTHER" id="PTHR34047">
    <property type="entry name" value="NUCLEAR INTRON MATURASE 1, MITOCHONDRIAL-RELATED"/>
    <property type="match status" value="1"/>
</dbReference>
<evidence type="ECO:0000259" key="1">
    <source>
        <dbReference type="PROSITE" id="PS50878"/>
    </source>
</evidence>
<accession>A0A239GS16</accession>
<organism evidence="2 3">
    <name type="scientific">Anaerovirgula multivorans</name>
    <dbReference type="NCBI Taxonomy" id="312168"/>
    <lineage>
        <taxon>Bacteria</taxon>
        <taxon>Bacillati</taxon>
        <taxon>Bacillota</taxon>
        <taxon>Clostridia</taxon>
        <taxon>Peptostreptococcales</taxon>
        <taxon>Natronincolaceae</taxon>
        <taxon>Anaerovirgula</taxon>
    </lineage>
</organism>
<keyword evidence="2" id="KW-0695">RNA-directed DNA polymerase</keyword>
<dbReference type="Proteomes" id="UP000198304">
    <property type="component" value="Unassembled WGS sequence"/>
</dbReference>
<dbReference type="InterPro" id="IPR025960">
    <property type="entry name" value="RVT_N"/>
</dbReference>
<dbReference type="PROSITE" id="PS50878">
    <property type="entry name" value="RT_POL"/>
    <property type="match status" value="1"/>
</dbReference>
<keyword evidence="3" id="KW-1185">Reference proteome</keyword>
<dbReference type="NCBIfam" id="TIGR04416">
    <property type="entry name" value="group_II_RT_mat"/>
    <property type="match status" value="1"/>
</dbReference>
<dbReference type="GO" id="GO:0003964">
    <property type="term" value="F:RNA-directed DNA polymerase activity"/>
    <property type="evidence" value="ECO:0007669"/>
    <property type="project" value="UniProtKB-KW"/>
</dbReference>